<dbReference type="EMBL" id="JACNJZ010000097">
    <property type="protein sequence ID" value="MBC8317673.1"/>
    <property type="molecule type" value="Genomic_DNA"/>
</dbReference>
<keyword evidence="2" id="KW-1133">Transmembrane helix</keyword>
<evidence type="ECO:0000256" key="2">
    <source>
        <dbReference type="SAM" id="Phobius"/>
    </source>
</evidence>
<feature type="transmembrane region" description="Helical" evidence="2">
    <location>
        <begin position="133"/>
        <end position="159"/>
    </location>
</feature>
<feature type="transmembrane region" description="Helical" evidence="2">
    <location>
        <begin position="20"/>
        <end position="50"/>
    </location>
</feature>
<sequence length="225" mass="25339">MDFQKHLENMCTMLKDEFVVFVIGGVLIQFLSSLSLGILMGPLMGGYLLLMLNYLRTGERPRFNDIFCGMQRFGELFPVFFLFLLILLGYFLFIIPGVLMTVWWMYVLFLIVDKRISLADAMAESKMKVAEKGFFMHFVFIILIAVIPIMIVNTLAALIPPLVILQYFLFPLQCGCQASLYLEQFDGVDSAGKDGRQLSFQEQGGEEGHGANSFSPSPPDKDSGN</sequence>
<comment type="caution">
    <text evidence="3">The sequence shown here is derived from an EMBL/GenBank/DDBJ whole genome shotgun (WGS) entry which is preliminary data.</text>
</comment>
<feature type="transmembrane region" description="Helical" evidence="2">
    <location>
        <begin position="79"/>
        <end position="112"/>
    </location>
</feature>
<evidence type="ECO:0008006" key="5">
    <source>
        <dbReference type="Google" id="ProtNLM"/>
    </source>
</evidence>
<keyword evidence="2" id="KW-0472">Membrane</keyword>
<name>A0A8J6NFC7_9BACT</name>
<evidence type="ECO:0000256" key="1">
    <source>
        <dbReference type="SAM" id="MobiDB-lite"/>
    </source>
</evidence>
<dbReference type="Proteomes" id="UP000614424">
    <property type="component" value="Unassembled WGS sequence"/>
</dbReference>
<accession>A0A8J6NFC7</accession>
<evidence type="ECO:0000313" key="3">
    <source>
        <dbReference type="EMBL" id="MBC8317673.1"/>
    </source>
</evidence>
<dbReference type="AlphaFoldDB" id="A0A8J6NFC7"/>
<feature type="region of interest" description="Disordered" evidence="1">
    <location>
        <begin position="193"/>
        <end position="225"/>
    </location>
</feature>
<evidence type="ECO:0000313" key="4">
    <source>
        <dbReference type="Proteomes" id="UP000614424"/>
    </source>
</evidence>
<proteinExistence type="predicted"/>
<reference evidence="3 4" key="1">
    <citation type="submission" date="2020-08" db="EMBL/GenBank/DDBJ databases">
        <title>Bridging the membrane lipid divide: bacteria of the FCB group superphylum have the potential to synthesize archaeal ether lipids.</title>
        <authorList>
            <person name="Villanueva L."/>
            <person name="Von Meijenfeldt F.A.B."/>
            <person name="Westbye A.B."/>
            <person name="Yadav S."/>
            <person name="Hopmans E.C."/>
            <person name="Dutilh B.E."/>
            <person name="Sinninghe Damste J.S."/>
        </authorList>
    </citation>
    <scope>NUCLEOTIDE SEQUENCE [LARGE SCALE GENOMIC DNA]</scope>
    <source>
        <strain evidence="3">NIOZ-UU47</strain>
    </source>
</reference>
<protein>
    <recommendedName>
        <fullName evidence="5">Glycerophosphoryl diester phosphodiesterase membrane domain-containing protein</fullName>
    </recommendedName>
</protein>
<keyword evidence="2" id="KW-0812">Transmembrane</keyword>
<gene>
    <name evidence="3" type="ORF">H8E41_07180</name>
</gene>
<organism evidence="3 4">
    <name type="scientific">Candidatus Desulfobia pelagia</name>
    <dbReference type="NCBI Taxonomy" id="2841692"/>
    <lineage>
        <taxon>Bacteria</taxon>
        <taxon>Pseudomonadati</taxon>
        <taxon>Thermodesulfobacteriota</taxon>
        <taxon>Desulfobulbia</taxon>
        <taxon>Desulfobulbales</taxon>
        <taxon>Desulfobulbaceae</taxon>
        <taxon>Candidatus Desulfobia</taxon>
    </lineage>
</organism>